<dbReference type="EMBL" id="BQKC01000001">
    <property type="protein sequence ID" value="GJM55500.1"/>
    <property type="molecule type" value="Genomic_DNA"/>
</dbReference>
<feature type="compositionally biased region" description="Basic and acidic residues" evidence="17">
    <location>
        <begin position="446"/>
        <end position="460"/>
    </location>
</feature>
<evidence type="ECO:0000256" key="8">
    <source>
        <dbReference type="ARBA" id="ARBA00023136"/>
    </source>
</evidence>
<dbReference type="GO" id="GO:0009252">
    <property type="term" value="P:peptidoglycan biosynthetic process"/>
    <property type="evidence" value="ECO:0007669"/>
    <property type="project" value="UniProtKB-KW"/>
</dbReference>
<protein>
    <recommendedName>
        <fullName evidence="12">Probable peptidoglycan glycosyltransferase FtsW</fullName>
        <ecNumber evidence="14">2.4.99.28</ecNumber>
    </recommendedName>
    <alternativeName>
        <fullName evidence="13">Cell division protein FtsW</fullName>
    </alternativeName>
    <alternativeName>
        <fullName evidence="10">Cell wall polymerase</fullName>
    </alternativeName>
    <alternativeName>
        <fullName evidence="9">Peptidoglycan polymerase</fullName>
    </alternativeName>
</protein>
<dbReference type="GO" id="GO:0015648">
    <property type="term" value="F:lipid-linked peptidoglycan transporter activity"/>
    <property type="evidence" value="ECO:0007669"/>
    <property type="project" value="TreeGrafter"/>
</dbReference>
<keyword evidence="8 18" id="KW-0472">Membrane</keyword>
<evidence type="ECO:0000256" key="10">
    <source>
        <dbReference type="ARBA" id="ARBA00033270"/>
    </source>
</evidence>
<evidence type="ECO:0000256" key="6">
    <source>
        <dbReference type="ARBA" id="ARBA00022984"/>
    </source>
</evidence>
<proteinExistence type="inferred from homology"/>
<feature type="transmembrane region" description="Helical" evidence="18">
    <location>
        <begin position="88"/>
        <end position="106"/>
    </location>
</feature>
<evidence type="ECO:0000256" key="9">
    <source>
        <dbReference type="ARBA" id="ARBA00032370"/>
    </source>
</evidence>
<dbReference type="GO" id="GO:0008360">
    <property type="term" value="P:regulation of cell shape"/>
    <property type="evidence" value="ECO:0007669"/>
    <property type="project" value="UniProtKB-KW"/>
</dbReference>
<gene>
    <name evidence="19" type="ORF">ATOP_11550</name>
</gene>
<feature type="transmembrane region" description="Helical" evidence="18">
    <location>
        <begin position="341"/>
        <end position="366"/>
    </location>
</feature>
<feature type="transmembrane region" description="Helical" evidence="18">
    <location>
        <begin position="303"/>
        <end position="329"/>
    </location>
</feature>
<dbReference type="InterPro" id="IPR001182">
    <property type="entry name" value="FtsW/RodA"/>
</dbReference>
<feature type="compositionally biased region" description="Basic and acidic residues" evidence="17">
    <location>
        <begin position="1"/>
        <end position="19"/>
    </location>
</feature>
<feature type="transmembrane region" description="Helical" evidence="18">
    <location>
        <begin position="386"/>
        <end position="405"/>
    </location>
</feature>
<comment type="subcellular location">
    <subcellularLocation>
        <location evidence="1">Membrane</location>
        <topology evidence="1">Multi-pass membrane protein</topology>
    </subcellularLocation>
</comment>
<comment type="catalytic activity">
    <reaction evidence="15">
        <text>[GlcNAc-(1-&gt;4)-Mur2Ac(oyl-L-Ala-gamma-D-Glu-L-Lys-D-Ala-D-Ala)](n)-di-trans,octa-cis-undecaprenyl diphosphate + beta-D-GlcNAc-(1-&gt;4)-Mur2Ac(oyl-L-Ala-gamma-D-Glu-L-Lys-D-Ala-D-Ala)-di-trans,octa-cis-undecaprenyl diphosphate = [GlcNAc-(1-&gt;4)-Mur2Ac(oyl-L-Ala-gamma-D-Glu-L-Lys-D-Ala-D-Ala)](n+1)-di-trans,octa-cis-undecaprenyl diphosphate + di-trans,octa-cis-undecaprenyl diphosphate + H(+)</text>
        <dbReference type="Rhea" id="RHEA:23708"/>
        <dbReference type="Rhea" id="RHEA-COMP:9602"/>
        <dbReference type="Rhea" id="RHEA-COMP:9603"/>
        <dbReference type="ChEBI" id="CHEBI:15378"/>
        <dbReference type="ChEBI" id="CHEBI:58405"/>
        <dbReference type="ChEBI" id="CHEBI:60033"/>
        <dbReference type="ChEBI" id="CHEBI:78435"/>
        <dbReference type="EC" id="2.4.99.28"/>
    </reaction>
</comment>
<comment type="caution">
    <text evidence="19">The sequence shown here is derived from an EMBL/GenBank/DDBJ whole genome shotgun (WGS) entry which is preliminary data.</text>
</comment>
<evidence type="ECO:0000256" key="3">
    <source>
        <dbReference type="ARBA" id="ARBA00022679"/>
    </source>
</evidence>
<evidence type="ECO:0000256" key="17">
    <source>
        <dbReference type="SAM" id="MobiDB-lite"/>
    </source>
</evidence>
<feature type="region of interest" description="Disordered" evidence="17">
    <location>
        <begin position="414"/>
        <end position="530"/>
    </location>
</feature>
<evidence type="ECO:0000256" key="15">
    <source>
        <dbReference type="ARBA" id="ARBA00049902"/>
    </source>
</evidence>
<feature type="compositionally biased region" description="Basic and acidic residues" evidence="17">
    <location>
        <begin position="467"/>
        <end position="521"/>
    </location>
</feature>
<dbReference type="Proteomes" id="UP001055025">
    <property type="component" value="Unassembled WGS sequence"/>
</dbReference>
<keyword evidence="4 18" id="KW-0812">Transmembrane</keyword>
<dbReference type="GO" id="GO:0005886">
    <property type="term" value="C:plasma membrane"/>
    <property type="evidence" value="ECO:0007669"/>
    <property type="project" value="TreeGrafter"/>
</dbReference>
<keyword evidence="20" id="KW-1185">Reference proteome</keyword>
<keyword evidence="5" id="KW-0133">Cell shape</keyword>
<feature type="transmembrane region" description="Helical" evidence="18">
    <location>
        <begin position="227"/>
        <end position="243"/>
    </location>
</feature>
<feature type="transmembrane region" description="Helical" evidence="18">
    <location>
        <begin position="205"/>
        <end position="222"/>
    </location>
</feature>
<organism evidence="19 20">
    <name type="scientific">Granulimonas faecalis</name>
    <dbReference type="NCBI Taxonomy" id="2894155"/>
    <lineage>
        <taxon>Bacteria</taxon>
        <taxon>Bacillati</taxon>
        <taxon>Actinomycetota</taxon>
        <taxon>Coriobacteriia</taxon>
        <taxon>Coriobacteriales</taxon>
        <taxon>Kribbibacteriaceae</taxon>
        <taxon>Granulimonas</taxon>
    </lineage>
</organism>
<evidence type="ECO:0000256" key="18">
    <source>
        <dbReference type="SAM" id="Phobius"/>
    </source>
</evidence>
<accession>A0AAV5B5R9</accession>
<keyword evidence="2" id="KW-0328">Glycosyltransferase</keyword>
<feature type="transmembrane region" description="Helical" evidence="18">
    <location>
        <begin position="180"/>
        <end position="199"/>
    </location>
</feature>
<dbReference type="GO" id="GO:0008955">
    <property type="term" value="F:peptidoglycan glycosyltransferase activity"/>
    <property type="evidence" value="ECO:0007669"/>
    <property type="project" value="UniProtKB-EC"/>
</dbReference>
<evidence type="ECO:0000256" key="13">
    <source>
        <dbReference type="ARBA" id="ARBA00041418"/>
    </source>
</evidence>
<feature type="region of interest" description="Disordered" evidence="17">
    <location>
        <begin position="1"/>
        <end position="26"/>
    </location>
</feature>
<keyword evidence="6" id="KW-0573">Peptidoglycan synthesis</keyword>
<evidence type="ECO:0000256" key="16">
    <source>
        <dbReference type="ARBA" id="ARBA00049966"/>
    </source>
</evidence>
<dbReference type="GO" id="GO:0051301">
    <property type="term" value="P:cell division"/>
    <property type="evidence" value="ECO:0007669"/>
    <property type="project" value="InterPro"/>
</dbReference>
<evidence type="ECO:0000256" key="1">
    <source>
        <dbReference type="ARBA" id="ARBA00004141"/>
    </source>
</evidence>
<name>A0AAV5B5R9_9ACTN</name>
<dbReference type="Pfam" id="PF01098">
    <property type="entry name" value="FTSW_RODA_SPOVE"/>
    <property type="match status" value="1"/>
</dbReference>
<evidence type="ECO:0000256" key="4">
    <source>
        <dbReference type="ARBA" id="ARBA00022692"/>
    </source>
</evidence>
<comment type="function">
    <text evidence="16">Peptidoglycan polymerase that is essential for cell division.</text>
</comment>
<dbReference type="PANTHER" id="PTHR30474:SF2">
    <property type="entry name" value="PEPTIDOGLYCAN GLYCOSYLTRANSFERASE FTSW-RELATED"/>
    <property type="match status" value="1"/>
</dbReference>
<comment type="similarity">
    <text evidence="11">Belongs to the SEDS family. FtsW subfamily.</text>
</comment>
<evidence type="ECO:0000256" key="7">
    <source>
        <dbReference type="ARBA" id="ARBA00022989"/>
    </source>
</evidence>
<dbReference type="EC" id="2.4.99.28" evidence="14"/>
<evidence type="ECO:0000256" key="12">
    <source>
        <dbReference type="ARBA" id="ARBA00041185"/>
    </source>
</evidence>
<evidence type="ECO:0000256" key="11">
    <source>
        <dbReference type="ARBA" id="ARBA00038053"/>
    </source>
</evidence>
<dbReference type="AlphaFoldDB" id="A0AAV5B5R9"/>
<dbReference type="RefSeq" id="WP_265590816.1">
    <property type="nucleotide sequence ID" value="NZ_BQKC01000001.1"/>
</dbReference>
<evidence type="ECO:0000256" key="5">
    <source>
        <dbReference type="ARBA" id="ARBA00022960"/>
    </source>
</evidence>
<feature type="transmembrane region" description="Helical" evidence="18">
    <location>
        <begin position="48"/>
        <end position="68"/>
    </location>
</feature>
<evidence type="ECO:0000313" key="19">
    <source>
        <dbReference type="EMBL" id="GJM55500.1"/>
    </source>
</evidence>
<feature type="transmembrane region" description="Helical" evidence="18">
    <location>
        <begin position="113"/>
        <end position="130"/>
    </location>
</feature>
<evidence type="ECO:0000256" key="2">
    <source>
        <dbReference type="ARBA" id="ARBA00022676"/>
    </source>
</evidence>
<dbReference type="GO" id="GO:0032153">
    <property type="term" value="C:cell division site"/>
    <property type="evidence" value="ECO:0007669"/>
    <property type="project" value="TreeGrafter"/>
</dbReference>
<evidence type="ECO:0000313" key="20">
    <source>
        <dbReference type="Proteomes" id="UP001055025"/>
    </source>
</evidence>
<keyword evidence="3" id="KW-0808">Transferase</keyword>
<dbReference type="PANTHER" id="PTHR30474">
    <property type="entry name" value="CELL CYCLE PROTEIN"/>
    <property type="match status" value="1"/>
</dbReference>
<evidence type="ECO:0000256" key="14">
    <source>
        <dbReference type="ARBA" id="ARBA00044770"/>
    </source>
</evidence>
<reference evidence="19" key="1">
    <citation type="journal article" date="2022" name="Int. J. Syst. Evol. Microbiol.">
        <title>Granulimonas faecalis gen. nov., sp. nov., and Leptogranulimonas caecicola gen. nov., sp. nov., novel lactate-producing Atopobiaceae bacteria isolated from mouse intestines, and an emended description of the family Atopobiaceae.</title>
        <authorList>
            <person name="Morinaga K."/>
            <person name="Kusada H."/>
            <person name="Sakamoto S."/>
            <person name="Murakami T."/>
            <person name="Toyoda A."/>
            <person name="Mori H."/>
            <person name="Meng X.Y."/>
            <person name="Takashino M."/>
            <person name="Murotomi K."/>
            <person name="Tamaki H."/>
        </authorList>
    </citation>
    <scope>NUCLEOTIDE SEQUENCE</scope>
    <source>
        <strain evidence="19">OPF53</strain>
    </source>
</reference>
<sequence length="530" mass="55839">MSRARSDRGAAKAPAKDAPKAAGGARGASDWLSSVAAKVPARIMEPRLTLILATTALVVFGLVMVYSASSVKGIINGESPSSYLVKQLIGTILGLVACVVCAKVDYHTWGRRCLPCLWVLAVLLMVVVHLRGTDSHGATRWISLGPLSFQPSEFAKIVVVVTAAAVIADYVVGHRPATPVAFLGEAAWKVGLPVALVLFQPDKGTTLVLGAVIFCLCLMAGLPRRPLLVCAAVAVAAYLALSLKDDYSRSRFLIFLNPDSDPTGAGYQVIQSFRAFGSGGLFGTGIGMGAMKYSYLPEAHNDFILAVIGEECGLVGMVLVIALFALILWSGFRIARNAPDFFGSLLAAGSSMLIVFTFLLNLSGVIGAFPLSGKAVPFLSYGGTSMMASLLVVGTILSVSVHSRLPETVHDRRRRSLGVVRDGAPAPVPTVEGSTAGAPTARSLRLVHDSGSRGDARRGDPGAGGRSGDRGGGREGSGRDGSHPEARRTRDSSGRERIELGRSATERLRPERGPEVRERRGPSSRNTGRR</sequence>
<keyword evidence="7 18" id="KW-1133">Transmembrane helix</keyword>